<dbReference type="GO" id="GO:0016874">
    <property type="term" value="F:ligase activity"/>
    <property type="evidence" value="ECO:0007669"/>
    <property type="project" value="UniProtKB-KW"/>
</dbReference>
<proteinExistence type="predicted"/>
<keyword evidence="4 5" id="KW-0472">Membrane</keyword>
<evidence type="ECO:0000313" key="7">
    <source>
        <dbReference type="EMBL" id="VYT07427.1"/>
    </source>
</evidence>
<dbReference type="PANTHER" id="PTHR37422">
    <property type="entry name" value="TEICHURONIC ACID BIOSYNTHESIS PROTEIN TUAE"/>
    <property type="match status" value="1"/>
</dbReference>
<name>A0A6N2TPU9_BLAHA</name>
<feature type="transmembrane region" description="Helical" evidence="5">
    <location>
        <begin position="411"/>
        <end position="428"/>
    </location>
</feature>
<dbReference type="EMBL" id="CACRSY010000012">
    <property type="protein sequence ID" value="VYT07427.1"/>
    <property type="molecule type" value="Genomic_DNA"/>
</dbReference>
<dbReference type="InterPro" id="IPR051533">
    <property type="entry name" value="WaaL-like"/>
</dbReference>
<dbReference type="PANTHER" id="PTHR37422:SF13">
    <property type="entry name" value="LIPOPOLYSACCHARIDE BIOSYNTHESIS PROTEIN PA4999-RELATED"/>
    <property type="match status" value="1"/>
</dbReference>
<feature type="transmembrane region" description="Helical" evidence="5">
    <location>
        <begin position="375"/>
        <end position="399"/>
    </location>
</feature>
<feature type="transmembrane region" description="Helical" evidence="5">
    <location>
        <begin position="250"/>
        <end position="270"/>
    </location>
</feature>
<feature type="transmembrane region" description="Helical" evidence="5">
    <location>
        <begin position="121"/>
        <end position="147"/>
    </location>
</feature>
<gene>
    <name evidence="7" type="ORF">BHLFYP23_00043</name>
</gene>
<reference evidence="7" key="1">
    <citation type="submission" date="2019-11" db="EMBL/GenBank/DDBJ databases">
        <authorList>
            <person name="Feng L."/>
        </authorList>
    </citation>
    <scope>NUCLEOTIDE SEQUENCE</scope>
    <source>
        <strain evidence="7">BhanseniiLFYP23</strain>
    </source>
</reference>
<keyword evidence="2 5" id="KW-0812">Transmembrane</keyword>
<evidence type="ECO:0000256" key="3">
    <source>
        <dbReference type="ARBA" id="ARBA00022989"/>
    </source>
</evidence>
<dbReference type="Pfam" id="PF04932">
    <property type="entry name" value="Wzy_C"/>
    <property type="match status" value="1"/>
</dbReference>
<comment type="subcellular location">
    <subcellularLocation>
        <location evidence="1">Membrane</location>
        <topology evidence="1">Multi-pass membrane protein</topology>
    </subcellularLocation>
</comment>
<organism evidence="7">
    <name type="scientific">Blautia hansenii</name>
    <name type="common">Ruminococcus hansenii</name>
    <dbReference type="NCBI Taxonomy" id="1322"/>
    <lineage>
        <taxon>Bacteria</taxon>
        <taxon>Bacillati</taxon>
        <taxon>Bacillota</taxon>
        <taxon>Clostridia</taxon>
        <taxon>Lachnospirales</taxon>
        <taxon>Lachnospiraceae</taxon>
        <taxon>Blautia</taxon>
    </lineage>
</organism>
<feature type="transmembrane region" description="Helical" evidence="5">
    <location>
        <begin position="38"/>
        <end position="55"/>
    </location>
</feature>
<feature type="transmembrane region" description="Helical" evidence="5">
    <location>
        <begin position="167"/>
        <end position="190"/>
    </location>
</feature>
<evidence type="ECO:0000256" key="4">
    <source>
        <dbReference type="ARBA" id="ARBA00023136"/>
    </source>
</evidence>
<evidence type="ECO:0000259" key="6">
    <source>
        <dbReference type="Pfam" id="PF04932"/>
    </source>
</evidence>
<keyword evidence="3 5" id="KW-1133">Transmembrane helix</keyword>
<dbReference type="InterPro" id="IPR007016">
    <property type="entry name" value="O-antigen_ligase-rel_domated"/>
</dbReference>
<feature type="domain" description="O-antigen ligase-related" evidence="6">
    <location>
        <begin position="205"/>
        <end position="392"/>
    </location>
</feature>
<feature type="transmembrane region" description="Helical" evidence="5">
    <location>
        <begin position="434"/>
        <end position="455"/>
    </location>
</feature>
<evidence type="ECO:0000256" key="1">
    <source>
        <dbReference type="ARBA" id="ARBA00004141"/>
    </source>
</evidence>
<evidence type="ECO:0000256" key="5">
    <source>
        <dbReference type="SAM" id="Phobius"/>
    </source>
</evidence>
<evidence type="ECO:0000256" key="2">
    <source>
        <dbReference type="ARBA" id="ARBA00022692"/>
    </source>
</evidence>
<feature type="transmembrane region" description="Helical" evidence="5">
    <location>
        <begin position="197"/>
        <end position="215"/>
    </location>
</feature>
<sequence length="461" mass="52101">MEVSKNRENTIIFLTKCLLVVLGLFTTIPYINDVGRDIYKLCCAWCFLCVAYLFIKRTKTFLKLEYVLLFLFCCSYAITILVSGTEHLINEVAILGYTGMLFFAMNYCDTDRDEKEIKKELSILSWIVIIITFVFSLIGFLMFLFSVSVEISHGETTFVYGMRENRLWGLYNPNSGSVLNYVSILLTVLLPKKKLGVKIFLGMNIVIQSLCFILTQSRGGWICLLTYIAIYFFFIKKYNFKETKQALKWCYKAVVTAALCIVVIAGGNLLKTGLGYIPVAIEEAMPDAESHLLEKDKFLHGKGEKPSTSLERLDKKENNLESISTGRSDLWKMGLKAYTKSPVFGIGYRSIDDVLVEEMSKGAYINSGGGGLHNIYITVLVSCGAVGFILFALYLLCVLKKVAFGIFNPNISTYGKCIMAFIPVWLVGELVESRIVLGMNFQAIIFWIMIGYVGYYTKERK</sequence>
<feature type="transmembrane region" description="Helical" evidence="5">
    <location>
        <begin position="221"/>
        <end position="238"/>
    </location>
</feature>
<feature type="transmembrane region" description="Helical" evidence="5">
    <location>
        <begin position="12"/>
        <end position="32"/>
    </location>
</feature>
<dbReference type="GO" id="GO:0016020">
    <property type="term" value="C:membrane"/>
    <property type="evidence" value="ECO:0007669"/>
    <property type="project" value="UniProtKB-SubCell"/>
</dbReference>
<feature type="transmembrane region" description="Helical" evidence="5">
    <location>
        <begin position="88"/>
        <end position="109"/>
    </location>
</feature>
<feature type="transmembrane region" description="Helical" evidence="5">
    <location>
        <begin position="64"/>
        <end position="82"/>
    </location>
</feature>
<dbReference type="RefSeq" id="WP_156342368.1">
    <property type="nucleotide sequence ID" value="NZ_CACRSY010000012.1"/>
</dbReference>
<accession>A0A6N2TPU9</accession>
<keyword evidence="7" id="KW-0436">Ligase</keyword>
<protein>
    <submittedName>
        <fullName evidence="7">O-Antigen ligase</fullName>
    </submittedName>
</protein>
<dbReference type="AlphaFoldDB" id="A0A6N2TPU9"/>